<reference evidence="1" key="1">
    <citation type="journal article" date="2021" name="Proc. Natl. Acad. Sci. U.S.A.">
        <title>A Catalog of Tens of Thousands of Viruses from Human Metagenomes Reveals Hidden Associations with Chronic Diseases.</title>
        <authorList>
            <person name="Tisza M.J."/>
            <person name="Buck C.B."/>
        </authorList>
    </citation>
    <scope>NUCLEOTIDE SEQUENCE</scope>
    <source>
        <strain evidence="1">CtqfO1</strain>
    </source>
</reference>
<sequence length="61" mass="7215">MSQIGEKRTVLEAGGSVHTFLEVEEQQSELIKQLVTNRRKKNSIRSWRFSSYVFRSRRTTK</sequence>
<dbReference type="EMBL" id="BK032734">
    <property type="protein sequence ID" value="DAF57502.1"/>
    <property type="molecule type" value="Genomic_DNA"/>
</dbReference>
<protein>
    <submittedName>
        <fullName evidence="1">Uncharacterized protein</fullName>
    </submittedName>
</protein>
<organism evidence="1">
    <name type="scientific">Myoviridae sp. ctqfO1</name>
    <dbReference type="NCBI Taxonomy" id="2827710"/>
    <lineage>
        <taxon>Viruses</taxon>
        <taxon>Duplodnaviria</taxon>
        <taxon>Heunggongvirae</taxon>
        <taxon>Uroviricota</taxon>
        <taxon>Caudoviricetes</taxon>
    </lineage>
</organism>
<accession>A0A8S5T2N2</accession>
<name>A0A8S5T2N2_9CAUD</name>
<evidence type="ECO:0000313" key="1">
    <source>
        <dbReference type="EMBL" id="DAF57502.1"/>
    </source>
</evidence>
<proteinExistence type="predicted"/>